<evidence type="ECO:0000259" key="2">
    <source>
        <dbReference type="Pfam" id="PF21922"/>
    </source>
</evidence>
<protein>
    <submittedName>
        <fullName evidence="3">Penicillin-binding protein 2</fullName>
    </submittedName>
</protein>
<dbReference type="Gene3D" id="3.40.710.10">
    <property type="entry name" value="DD-peptidase/beta-lactamase superfamily"/>
    <property type="match status" value="1"/>
</dbReference>
<dbReference type="GO" id="GO:0071555">
    <property type="term" value="P:cell wall organization"/>
    <property type="evidence" value="ECO:0007669"/>
    <property type="project" value="TreeGrafter"/>
</dbReference>
<feature type="domain" description="Penicillin-binding protein transpeptidase" evidence="1">
    <location>
        <begin position="158"/>
        <end position="482"/>
    </location>
</feature>
<gene>
    <name evidence="3" type="ORF">FAB82_24425</name>
</gene>
<accession>A0A4V4HQI3</accession>
<evidence type="ECO:0000313" key="4">
    <source>
        <dbReference type="Proteomes" id="UP000308760"/>
    </source>
</evidence>
<evidence type="ECO:0000313" key="3">
    <source>
        <dbReference type="EMBL" id="THV33926.1"/>
    </source>
</evidence>
<keyword evidence="4" id="KW-1185">Reference proteome</keyword>
<dbReference type="InterPro" id="IPR012338">
    <property type="entry name" value="Beta-lactam/transpept-like"/>
</dbReference>
<comment type="caution">
    <text evidence="3">The sequence shown here is derived from an EMBL/GenBank/DDBJ whole genome shotgun (WGS) entry which is preliminary data.</text>
</comment>
<organism evidence="3 4">
    <name type="scientific">Glycomyces buryatensis</name>
    <dbReference type="NCBI Taxonomy" id="2570927"/>
    <lineage>
        <taxon>Bacteria</taxon>
        <taxon>Bacillati</taxon>
        <taxon>Actinomycetota</taxon>
        <taxon>Actinomycetes</taxon>
        <taxon>Glycomycetales</taxon>
        <taxon>Glycomycetaceae</taxon>
        <taxon>Glycomyces</taxon>
    </lineage>
</organism>
<dbReference type="Gene3D" id="3.90.1310.10">
    <property type="entry name" value="Penicillin-binding protein 2a (Domain 2)"/>
    <property type="match status" value="1"/>
</dbReference>
<dbReference type="GO" id="GO:0008658">
    <property type="term" value="F:penicillin binding"/>
    <property type="evidence" value="ECO:0007669"/>
    <property type="project" value="InterPro"/>
</dbReference>
<dbReference type="GO" id="GO:0005886">
    <property type="term" value="C:plasma membrane"/>
    <property type="evidence" value="ECO:0007669"/>
    <property type="project" value="TreeGrafter"/>
</dbReference>
<dbReference type="Pfam" id="PF00905">
    <property type="entry name" value="Transpeptidase"/>
    <property type="match status" value="1"/>
</dbReference>
<dbReference type="PANTHER" id="PTHR30627:SF24">
    <property type="entry name" value="PENICILLIN-BINDING PROTEIN 4B"/>
    <property type="match status" value="1"/>
</dbReference>
<reference evidence="4" key="1">
    <citation type="submission" date="2019-04" db="EMBL/GenBank/DDBJ databases">
        <title>Nocardioides xinjiangensis sp. nov.</title>
        <authorList>
            <person name="Liu S."/>
        </authorList>
    </citation>
    <scope>NUCLEOTIDE SEQUENCE [LARGE SCALE GENOMIC DNA]</scope>
    <source>
        <strain evidence="4">18</strain>
    </source>
</reference>
<dbReference type="EMBL" id="STGY01000081">
    <property type="protein sequence ID" value="THV33926.1"/>
    <property type="molecule type" value="Genomic_DNA"/>
</dbReference>
<dbReference type="InterPro" id="IPR054120">
    <property type="entry name" value="PBPA_dimer"/>
</dbReference>
<reference evidence="3 4" key="2">
    <citation type="submission" date="2019-05" db="EMBL/GenBank/DDBJ databases">
        <title>Glycomyces buryatensis sp. nov.</title>
        <authorList>
            <person name="Nikitina E."/>
        </authorList>
    </citation>
    <scope>NUCLEOTIDE SEQUENCE [LARGE SCALE GENOMIC DNA]</scope>
    <source>
        <strain evidence="3 4">18</strain>
    </source>
</reference>
<dbReference type="PANTHER" id="PTHR30627">
    <property type="entry name" value="PEPTIDOGLYCAN D,D-TRANSPEPTIDASE"/>
    <property type="match status" value="1"/>
</dbReference>
<dbReference type="RefSeq" id="WP_136537181.1">
    <property type="nucleotide sequence ID" value="NZ_STGY01000081.1"/>
</dbReference>
<name>A0A4V4HQI3_9ACTN</name>
<proteinExistence type="predicted"/>
<dbReference type="GO" id="GO:0071972">
    <property type="term" value="F:peptidoglycan L,D-transpeptidase activity"/>
    <property type="evidence" value="ECO:0007669"/>
    <property type="project" value="TreeGrafter"/>
</dbReference>
<feature type="domain" description="Penicillin binding protein A dimerisation" evidence="2">
    <location>
        <begin position="51"/>
        <end position="135"/>
    </location>
</feature>
<dbReference type="OrthoDB" id="9766847at2"/>
<dbReference type="Proteomes" id="UP000308760">
    <property type="component" value="Unassembled WGS sequence"/>
</dbReference>
<dbReference type="Pfam" id="PF21922">
    <property type="entry name" value="PBP_dimer_2"/>
    <property type="match status" value="1"/>
</dbReference>
<dbReference type="AlphaFoldDB" id="A0A4V4HQI3"/>
<dbReference type="SUPFAM" id="SSF56601">
    <property type="entry name" value="beta-lactamase/transpeptidase-like"/>
    <property type="match status" value="1"/>
</dbReference>
<sequence>MNPSLRRTGLIALILLGALLVQVTWVQFFHHDDYDALSAGRTVITEYEVPRGEILAGDVPWAFSVETDEESTYDYERAYAEGNYFANLTGYKSMQYGATGIEAAENELLNGTSSLLAFDDVLGTISGESKPGGNVVLTVDDDLQRAAYDALAETGVKGGAVVIDPKTGQILAQATHPGWNPAGVSSNSSETREEAWAEVNNDDNPAQDRTRSDFYPPGSTFKTIVASAFIENGLGDADTMVPAGNSYTAPNTDHVITNSSDQCPNAQYTLKEAFAKSCNTTFAALCAEDDFLTQEQIADMADAYGFGEAFETPLNSVASQTGDLSEDAFRAQACIGQQEVRETVLQNTIIAGTIANGGERMDPQLIAELTDSEGNTLQRGDEDSAGDSISSGTADEMQKLMESVVTDGTGSASAVDGYTVGGKTGTAEHSADADGSEADHGWFHGWAMDEDGEPAVAVCVFLESYGEQASATAAGIAGDLMEQVLEGKSEE</sequence>
<dbReference type="InterPro" id="IPR001460">
    <property type="entry name" value="PCN-bd_Tpept"/>
</dbReference>
<dbReference type="InterPro" id="IPR050515">
    <property type="entry name" value="Beta-lactam/transpept"/>
</dbReference>
<evidence type="ECO:0000259" key="1">
    <source>
        <dbReference type="Pfam" id="PF00905"/>
    </source>
</evidence>